<keyword evidence="3" id="KW-1185">Reference proteome</keyword>
<gene>
    <name evidence="2" type="ORF">LSINAPIS_LOCUS6169</name>
</gene>
<proteinExistence type="predicted"/>
<evidence type="ECO:0000313" key="2">
    <source>
        <dbReference type="EMBL" id="VVC94158.1"/>
    </source>
</evidence>
<evidence type="ECO:0000256" key="1">
    <source>
        <dbReference type="SAM" id="MobiDB-lite"/>
    </source>
</evidence>
<feature type="compositionally biased region" description="Basic residues" evidence="1">
    <location>
        <begin position="92"/>
        <end position="103"/>
    </location>
</feature>
<dbReference type="Proteomes" id="UP000324832">
    <property type="component" value="Unassembled WGS sequence"/>
</dbReference>
<evidence type="ECO:0000313" key="3">
    <source>
        <dbReference type="Proteomes" id="UP000324832"/>
    </source>
</evidence>
<dbReference type="AlphaFoldDB" id="A0A5E4Q7A0"/>
<reference evidence="2 3" key="1">
    <citation type="submission" date="2017-07" db="EMBL/GenBank/DDBJ databases">
        <authorList>
            <person name="Talla V."/>
            <person name="Backstrom N."/>
        </authorList>
    </citation>
    <scope>NUCLEOTIDE SEQUENCE [LARGE SCALE GENOMIC DNA]</scope>
</reference>
<sequence>MDMENGALKYGSNHNNNDILEEKLVNESVCSREMNTIAVYLVSIACAIVRSARGVVTMLSAEIVDVDEEVVRGHACGRKRSGALGGDDRRRGQVGRRKPHNALRRAQANPCVRTARPPTVRVLPRCGASYVVDRAAEGQRSRSIPPARCNIKQATLGEGGHELGSMQNTAIALLETASAFERAVLECEHLEASEHGGFR</sequence>
<dbReference type="EMBL" id="FZQP02001892">
    <property type="protein sequence ID" value="VVC94158.1"/>
    <property type="molecule type" value="Genomic_DNA"/>
</dbReference>
<accession>A0A5E4Q7A0</accession>
<organism evidence="2 3">
    <name type="scientific">Leptidea sinapis</name>
    <dbReference type="NCBI Taxonomy" id="189913"/>
    <lineage>
        <taxon>Eukaryota</taxon>
        <taxon>Metazoa</taxon>
        <taxon>Ecdysozoa</taxon>
        <taxon>Arthropoda</taxon>
        <taxon>Hexapoda</taxon>
        <taxon>Insecta</taxon>
        <taxon>Pterygota</taxon>
        <taxon>Neoptera</taxon>
        <taxon>Endopterygota</taxon>
        <taxon>Lepidoptera</taxon>
        <taxon>Glossata</taxon>
        <taxon>Ditrysia</taxon>
        <taxon>Papilionoidea</taxon>
        <taxon>Pieridae</taxon>
        <taxon>Dismorphiinae</taxon>
        <taxon>Leptidea</taxon>
    </lineage>
</organism>
<protein>
    <submittedName>
        <fullName evidence="2">Uncharacterized protein</fullName>
    </submittedName>
</protein>
<feature type="region of interest" description="Disordered" evidence="1">
    <location>
        <begin position="78"/>
        <end position="106"/>
    </location>
</feature>
<name>A0A5E4Q7A0_9NEOP</name>